<reference evidence="3 4" key="2">
    <citation type="submission" date="2020-02" db="EMBL/GenBank/DDBJ databases">
        <authorList>
            <person name="Sun Q."/>
            <person name="Inoue M."/>
        </authorList>
    </citation>
    <scope>NUCLEOTIDE SEQUENCE [LARGE SCALE GENOMIC DNA]</scope>
    <source>
        <strain evidence="3 4">KCTC 22478</strain>
    </source>
</reference>
<evidence type="ECO:0000313" key="4">
    <source>
        <dbReference type="Proteomes" id="UP000746741"/>
    </source>
</evidence>
<evidence type="ECO:0000313" key="5">
    <source>
        <dbReference type="Proteomes" id="UP001138708"/>
    </source>
</evidence>
<evidence type="ECO:0000313" key="2">
    <source>
        <dbReference type="EMBL" id="MBR0662135.1"/>
    </source>
</evidence>
<reference evidence="2" key="3">
    <citation type="journal article" date="2021" name="Syst. Appl. Microbiol.">
        <title>Roseomonas hellenica sp. nov., isolated from roots of wild-growing Alkanna tinctoria.</title>
        <authorList>
            <person name="Rat A."/>
            <person name="Naranjo H.D."/>
            <person name="Lebbe L."/>
            <person name="Cnockaert M."/>
            <person name="Krigas N."/>
            <person name="Grigoriadou K."/>
            <person name="Maloupa E."/>
            <person name="Willems A."/>
        </authorList>
    </citation>
    <scope>NUCLEOTIDE SEQUENCE</scope>
    <source>
        <strain evidence="2">LMG 31161</strain>
    </source>
</reference>
<protein>
    <submittedName>
        <fullName evidence="2">Transposase family protein</fullName>
    </submittedName>
</protein>
<organism evidence="2 5">
    <name type="scientific">Neoroseomonas oryzicola</name>
    <dbReference type="NCBI Taxonomy" id="535904"/>
    <lineage>
        <taxon>Bacteria</taxon>
        <taxon>Pseudomonadati</taxon>
        <taxon>Pseudomonadota</taxon>
        <taxon>Alphaproteobacteria</taxon>
        <taxon>Acetobacterales</taxon>
        <taxon>Acetobacteraceae</taxon>
        <taxon>Neoroseomonas</taxon>
    </lineage>
</organism>
<dbReference type="Gene3D" id="3.30.420.10">
    <property type="entry name" value="Ribonuclease H-like superfamily/Ribonuclease H"/>
    <property type="match status" value="1"/>
</dbReference>
<dbReference type="SUPFAM" id="SSF53098">
    <property type="entry name" value="Ribonuclease H-like"/>
    <property type="match status" value="1"/>
</dbReference>
<evidence type="ECO:0000313" key="3">
    <source>
        <dbReference type="EMBL" id="NKE20240.1"/>
    </source>
</evidence>
<dbReference type="EMBL" id="JAAVUP010000025">
    <property type="protein sequence ID" value="NKE20240.1"/>
    <property type="molecule type" value="Genomic_DNA"/>
</dbReference>
<reference evidence="2" key="1">
    <citation type="submission" date="2020-01" db="EMBL/GenBank/DDBJ databases">
        <authorList>
            <person name="Rat A."/>
        </authorList>
    </citation>
    <scope>NUCLEOTIDE SEQUENCE</scope>
    <source>
        <strain evidence="2">LMG 31161</strain>
    </source>
</reference>
<dbReference type="Pfam" id="PF00665">
    <property type="entry name" value="rve"/>
    <property type="match status" value="1"/>
</dbReference>
<dbReference type="InterPro" id="IPR001584">
    <property type="entry name" value="Integrase_cat-core"/>
</dbReference>
<feature type="domain" description="Integrase catalytic" evidence="1">
    <location>
        <begin position="3"/>
        <end position="41"/>
    </location>
</feature>
<dbReference type="AlphaFoldDB" id="A0A9X9WP75"/>
<dbReference type="GO" id="GO:0003676">
    <property type="term" value="F:nucleic acid binding"/>
    <property type="evidence" value="ECO:0007669"/>
    <property type="project" value="InterPro"/>
</dbReference>
<dbReference type="Proteomes" id="UP001138708">
    <property type="component" value="Unassembled WGS sequence"/>
</dbReference>
<gene>
    <name evidence="3" type="ORF">GWK15_25015</name>
    <name evidence="2" type="ORF">GXW75_22970</name>
</gene>
<dbReference type="EMBL" id="JAAEDK010000081">
    <property type="protein sequence ID" value="MBR0662135.1"/>
    <property type="molecule type" value="Genomic_DNA"/>
</dbReference>
<evidence type="ECO:0000259" key="1">
    <source>
        <dbReference type="Pfam" id="PF00665"/>
    </source>
</evidence>
<dbReference type="InterPro" id="IPR036397">
    <property type="entry name" value="RNaseH_sf"/>
</dbReference>
<accession>A0A9X9WP75</accession>
<name>A0A9X9WP75_9PROT</name>
<dbReference type="InterPro" id="IPR012337">
    <property type="entry name" value="RNaseH-like_sf"/>
</dbReference>
<sequence>MGRRNQLWQSDFTQFKAIGWGWFYLSTVLDDFSRCIVSWKL</sequence>
<dbReference type="GO" id="GO:0015074">
    <property type="term" value="P:DNA integration"/>
    <property type="evidence" value="ECO:0007669"/>
    <property type="project" value="InterPro"/>
</dbReference>
<comment type="caution">
    <text evidence="2">The sequence shown here is derived from an EMBL/GenBank/DDBJ whole genome shotgun (WGS) entry which is preliminary data.</text>
</comment>
<proteinExistence type="predicted"/>
<dbReference type="Proteomes" id="UP000746741">
    <property type="component" value="Unassembled WGS sequence"/>
</dbReference>
<keyword evidence="4" id="KW-1185">Reference proteome</keyword>